<sequence>MAIAHDSTALRQNHSLMRLYLLLIPGALIMSASMGYDSSLMNGIQGVDRWVAYFNNPTGSLLGIMNAILPLGAVFGTIPAAFISDRWGRKWAMCVGDIIMILASAVQTASLNTAMYMASRFIIGFGLTIASSSAPMITAELAHPESRTTLTSMYNTLWYLGSIIAAWTTFGSYRIQSDWAWRLPVLLQIVPAFINLAALYWLPESPRWLIGQDRQEEARQILVKYHAGGDQNSDFVAAEFHEICETLRLEKTEGTKTWRELVRGRANQHRTFLVLCCAFFPQWSGAGLVSYYLAPVLRLMGITSQERITLINGIIQIWNMIVAMVGANLVGRVGRRPLFLTATSCMLVGMISWTISGSLYAQRKSEATGAGILTCIIFFISSYNICWNPLAVAYPVEIMPFQIRAKGIALLMGSIKGASFFNQFVNPIGLQSLSWKYYIVYCIWLCIVLITVFFMFPETKNHSLEDIAGIFERRHATSRDDKTVDAAQTEHMEDDMEKPQGRITEDQIKYVVYIQ</sequence>
<evidence type="ECO:0000256" key="6">
    <source>
        <dbReference type="ARBA" id="ARBA00023136"/>
    </source>
</evidence>
<evidence type="ECO:0000313" key="11">
    <source>
        <dbReference type="Proteomes" id="UP001595075"/>
    </source>
</evidence>
<feature type="transmembrane region" description="Helical" evidence="8">
    <location>
        <begin position="437"/>
        <end position="456"/>
    </location>
</feature>
<dbReference type="PANTHER" id="PTHR48022">
    <property type="entry name" value="PLASTIDIC GLUCOSE TRANSPORTER 4"/>
    <property type="match status" value="1"/>
</dbReference>
<evidence type="ECO:0000256" key="1">
    <source>
        <dbReference type="ARBA" id="ARBA00004141"/>
    </source>
</evidence>
<feature type="transmembrane region" description="Helical" evidence="8">
    <location>
        <begin position="20"/>
        <end position="41"/>
    </location>
</feature>
<keyword evidence="5 8" id="KW-1133">Transmembrane helix</keyword>
<feature type="transmembrane region" description="Helical" evidence="8">
    <location>
        <begin position="367"/>
        <end position="386"/>
    </location>
</feature>
<evidence type="ECO:0000256" key="7">
    <source>
        <dbReference type="RuleBase" id="RU003346"/>
    </source>
</evidence>
<evidence type="ECO:0000259" key="9">
    <source>
        <dbReference type="PROSITE" id="PS50850"/>
    </source>
</evidence>
<keyword evidence="3 7" id="KW-0813">Transport</keyword>
<feature type="transmembrane region" description="Helical" evidence="8">
    <location>
        <begin position="407"/>
        <end position="425"/>
    </location>
</feature>
<evidence type="ECO:0000256" key="8">
    <source>
        <dbReference type="SAM" id="Phobius"/>
    </source>
</evidence>
<dbReference type="InterPro" id="IPR036259">
    <property type="entry name" value="MFS_trans_sf"/>
</dbReference>
<evidence type="ECO:0000313" key="10">
    <source>
        <dbReference type="EMBL" id="KAL2067678.1"/>
    </source>
</evidence>
<dbReference type="SUPFAM" id="SSF103473">
    <property type="entry name" value="MFS general substrate transporter"/>
    <property type="match status" value="1"/>
</dbReference>
<comment type="subcellular location">
    <subcellularLocation>
        <location evidence="1">Membrane</location>
        <topology evidence="1">Multi-pass membrane protein</topology>
    </subcellularLocation>
</comment>
<evidence type="ECO:0000256" key="5">
    <source>
        <dbReference type="ARBA" id="ARBA00022989"/>
    </source>
</evidence>
<reference evidence="10 11" key="1">
    <citation type="journal article" date="2024" name="Commun. Biol.">
        <title>Comparative genomic analysis of thermophilic fungi reveals convergent evolutionary adaptations and gene losses.</title>
        <authorList>
            <person name="Steindorff A.S."/>
            <person name="Aguilar-Pontes M.V."/>
            <person name="Robinson A.J."/>
            <person name="Andreopoulos B."/>
            <person name="LaButti K."/>
            <person name="Kuo A."/>
            <person name="Mondo S."/>
            <person name="Riley R."/>
            <person name="Otillar R."/>
            <person name="Haridas S."/>
            <person name="Lipzen A."/>
            <person name="Grimwood J."/>
            <person name="Schmutz J."/>
            <person name="Clum A."/>
            <person name="Reid I.D."/>
            <person name="Moisan M.C."/>
            <person name="Butler G."/>
            <person name="Nguyen T.T.M."/>
            <person name="Dewar K."/>
            <person name="Conant G."/>
            <person name="Drula E."/>
            <person name="Henrissat B."/>
            <person name="Hansel C."/>
            <person name="Singer S."/>
            <person name="Hutchinson M.I."/>
            <person name="de Vries R.P."/>
            <person name="Natvig D.O."/>
            <person name="Powell A.J."/>
            <person name="Tsang A."/>
            <person name="Grigoriev I.V."/>
        </authorList>
    </citation>
    <scope>NUCLEOTIDE SEQUENCE [LARGE SCALE GENOMIC DNA]</scope>
    <source>
        <strain evidence="10 11">CBS 494.80</strain>
    </source>
</reference>
<dbReference type="PRINTS" id="PR00171">
    <property type="entry name" value="SUGRTRNSPORT"/>
</dbReference>
<organism evidence="10 11">
    <name type="scientific">Oculimacula yallundae</name>
    <dbReference type="NCBI Taxonomy" id="86028"/>
    <lineage>
        <taxon>Eukaryota</taxon>
        <taxon>Fungi</taxon>
        <taxon>Dikarya</taxon>
        <taxon>Ascomycota</taxon>
        <taxon>Pezizomycotina</taxon>
        <taxon>Leotiomycetes</taxon>
        <taxon>Helotiales</taxon>
        <taxon>Ploettnerulaceae</taxon>
        <taxon>Oculimacula</taxon>
    </lineage>
</organism>
<feature type="transmembrane region" description="Helical" evidence="8">
    <location>
        <begin position="154"/>
        <end position="173"/>
    </location>
</feature>
<comment type="similarity">
    <text evidence="2 7">Belongs to the major facilitator superfamily. Sugar transporter (TC 2.A.1.1) family.</text>
</comment>
<dbReference type="PROSITE" id="PS50850">
    <property type="entry name" value="MFS"/>
    <property type="match status" value="1"/>
</dbReference>
<name>A0ABR4CCJ7_9HELO</name>
<keyword evidence="4 8" id="KW-0812">Transmembrane</keyword>
<dbReference type="Proteomes" id="UP001595075">
    <property type="component" value="Unassembled WGS sequence"/>
</dbReference>
<evidence type="ECO:0000256" key="3">
    <source>
        <dbReference type="ARBA" id="ARBA00022448"/>
    </source>
</evidence>
<dbReference type="Gene3D" id="1.20.1250.20">
    <property type="entry name" value="MFS general substrate transporter like domains"/>
    <property type="match status" value="1"/>
</dbReference>
<feature type="transmembrane region" description="Helical" evidence="8">
    <location>
        <begin position="61"/>
        <end position="84"/>
    </location>
</feature>
<evidence type="ECO:0000256" key="4">
    <source>
        <dbReference type="ARBA" id="ARBA00022692"/>
    </source>
</evidence>
<accession>A0ABR4CCJ7</accession>
<dbReference type="InterPro" id="IPR050360">
    <property type="entry name" value="MFS_Sugar_Transporters"/>
</dbReference>
<dbReference type="InterPro" id="IPR005829">
    <property type="entry name" value="Sugar_transporter_CS"/>
</dbReference>
<dbReference type="NCBIfam" id="TIGR00879">
    <property type="entry name" value="SP"/>
    <property type="match status" value="1"/>
</dbReference>
<evidence type="ECO:0000256" key="2">
    <source>
        <dbReference type="ARBA" id="ARBA00010992"/>
    </source>
</evidence>
<dbReference type="EMBL" id="JAZHXI010000009">
    <property type="protein sequence ID" value="KAL2067678.1"/>
    <property type="molecule type" value="Genomic_DNA"/>
</dbReference>
<dbReference type="InterPro" id="IPR003663">
    <property type="entry name" value="Sugar/inositol_transpt"/>
</dbReference>
<feature type="transmembrane region" description="Helical" evidence="8">
    <location>
        <begin position="91"/>
        <end position="109"/>
    </location>
</feature>
<proteinExistence type="inferred from homology"/>
<feature type="domain" description="Major facilitator superfamily (MFS) profile" evidence="9">
    <location>
        <begin position="23"/>
        <end position="460"/>
    </location>
</feature>
<feature type="transmembrane region" description="Helical" evidence="8">
    <location>
        <begin position="272"/>
        <end position="293"/>
    </location>
</feature>
<feature type="transmembrane region" description="Helical" evidence="8">
    <location>
        <begin position="313"/>
        <end position="331"/>
    </location>
</feature>
<gene>
    <name evidence="10" type="ORF">VTL71DRAFT_15774</name>
</gene>
<comment type="caution">
    <text evidence="10">The sequence shown here is derived from an EMBL/GenBank/DDBJ whole genome shotgun (WGS) entry which is preliminary data.</text>
</comment>
<keyword evidence="11" id="KW-1185">Reference proteome</keyword>
<protein>
    <recommendedName>
        <fullName evidence="9">Major facilitator superfamily (MFS) profile domain-containing protein</fullName>
    </recommendedName>
</protein>
<dbReference type="PROSITE" id="PS00216">
    <property type="entry name" value="SUGAR_TRANSPORT_1"/>
    <property type="match status" value="1"/>
</dbReference>
<feature type="transmembrane region" description="Helical" evidence="8">
    <location>
        <begin position="179"/>
        <end position="202"/>
    </location>
</feature>
<keyword evidence="6 8" id="KW-0472">Membrane</keyword>
<feature type="transmembrane region" description="Helical" evidence="8">
    <location>
        <begin position="338"/>
        <end position="361"/>
    </location>
</feature>
<dbReference type="InterPro" id="IPR005828">
    <property type="entry name" value="MFS_sugar_transport-like"/>
</dbReference>
<feature type="transmembrane region" description="Helical" evidence="8">
    <location>
        <begin position="121"/>
        <end position="142"/>
    </location>
</feature>
<dbReference type="Pfam" id="PF00083">
    <property type="entry name" value="Sugar_tr"/>
    <property type="match status" value="1"/>
</dbReference>
<dbReference type="PANTHER" id="PTHR48022:SF64">
    <property type="entry name" value="MAJOR FACILITATOR SUPERFAMILY (MFS) PROFILE DOMAIN-CONTAINING PROTEIN"/>
    <property type="match status" value="1"/>
</dbReference>
<dbReference type="InterPro" id="IPR020846">
    <property type="entry name" value="MFS_dom"/>
</dbReference>